<reference evidence="3" key="1">
    <citation type="journal article" date="2010" name="ISME J.">
        <title>The complete genome sequence of the algal symbiont Dinoroseobacter shibae: a hitchhiker's guide to life in the sea.</title>
        <authorList>
            <person name="Wagner-Dobler I."/>
            <person name="Ballhausen B."/>
            <person name="Berger M."/>
            <person name="Brinkhoff T."/>
            <person name="Buchholz I."/>
            <person name="Bunk B."/>
            <person name="Cypionka H."/>
            <person name="Daniel R."/>
            <person name="Drepper T."/>
            <person name="Gerdts G."/>
            <person name="Hahnke S."/>
            <person name="Han C."/>
            <person name="Jahn D."/>
            <person name="Kalhoefer D."/>
            <person name="Kiss H."/>
            <person name="Klenk H.P."/>
            <person name="Kyrpides N."/>
            <person name="Liebl W."/>
            <person name="Liesegang H."/>
            <person name="Meincke L."/>
            <person name="Pati A."/>
            <person name="Petersen J."/>
            <person name="Piekarski T."/>
            <person name="Pommerenke C."/>
            <person name="Pradella S."/>
            <person name="Pukall R."/>
            <person name="Rabus R."/>
            <person name="Stackebrandt E."/>
            <person name="Thole S."/>
            <person name="Thompson L."/>
            <person name="Tielen P."/>
            <person name="Tomasch J."/>
            <person name="von Jan M."/>
            <person name="Wanphrut N."/>
            <person name="Wichels A."/>
            <person name="Zech H."/>
            <person name="Simon M."/>
        </authorList>
    </citation>
    <scope>NUCLEOTIDE SEQUENCE [LARGE SCALE GENOMIC DNA]</scope>
    <source>
        <strain evidence="3">DSM 16493 / NCIMB 14021 / DFL 12</strain>
    </source>
</reference>
<dbReference type="Gene3D" id="1.10.10.10">
    <property type="entry name" value="Winged helix-like DNA-binding domain superfamily/Winged helix DNA-binding domain"/>
    <property type="match status" value="1"/>
</dbReference>
<dbReference type="SUPFAM" id="SSF46785">
    <property type="entry name" value="Winged helix' DNA-binding domain"/>
    <property type="match status" value="1"/>
</dbReference>
<dbReference type="STRING" id="398580.Dshi_2286"/>
<proteinExistence type="predicted"/>
<dbReference type="PROSITE" id="PS50995">
    <property type="entry name" value="HTH_MARR_2"/>
    <property type="match status" value="1"/>
</dbReference>
<feature type="domain" description="HTH marR-type" evidence="1">
    <location>
        <begin position="10"/>
        <end position="154"/>
    </location>
</feature>
<dbReference type="InterPro" id="IPR036390">
    <property type="entry name" value="WH_DNA-bd_sf"/>
</dbReference>
<evidence type="ECO:0000313" key="3">
    <source>
        <dbReference type="Proteomes" id="UP000006833"/>
    </source>
</evidence>
<name>A8LR99_DINSH</name>
<dbReference type="PANTHER" id="PTHR33164:SF43">
    <property type="entry name" value="HTH-TYPE TRANSCRIPTIONAL REPRESSOR YETL"/>
    <property type="match status" value="1"/>
</dbReference>
<dbReference type="KEGG" id="dsh:Dshi_2286"/>
<accession>A8LR99</accession>
<keyword evidence="3" id="KW-1185">Reference proteome</keyword>
<evidence type="ECO:0000313" key="2">
    <source>
        <dbReference type="EMBL" id="ABV94022.1"/>
    </source>
</evidence>
<dbReference type="InterPro" id="IPR036388">
    <property type="entry name" value="WH-like_DNA-bd_sf"/>
</dbReference>
<dbReference type="Proteomes" id="UP000006833">
    <property type="component" value="Chromosome"/>
</dbReference>
<dbReference type="Pfam" id="PF12802">
    <property type="entry name" value="MarR_2"/>
    <property type="match status" value="1"/>
</dbReference>
<gene>
    <name evidence="2" type="ordered locus">Dshi_2286</name>
</gene>
<dbReference type="HOGENOM" id="CLU_083287_8_0_5"/>
<protein>
    <recommendedName>
        <fullName evidence="1">HTH marR-type domain-containing protein</fullName>
    </recommendedName>
</protein>
<dbReference type="eggNOG" id="COG1846">
    <property type="taxonomic scope" value="Bacteria"/>
</dbReference>
<dbReference type="InterPro" id="IPR000835">
    <property type="entry name" value="HTH_MarR-typ"/>
</dbReference>
<dbReference type="AlphaFoldDB" id="A8LR99"/>
<dbReference type="InterPro" id="IPR039422">
    <property type="entry name" value="MarR/SlyA-like"/>
</dbReference>
<dbReference type="RefSeq" id="WP_012178953.1">
    <property type="nucleotide sequence ID" value="NC_009952.1"/>
</dbReference>
<evidence type="ECO:0000259" key="1">
    <source>
        <dbReference type="PROSITE" id="PS50995"/>
    </source>
</evidence>
<organism evidence="2 3">
    <name type="scientific">Dinoroseobacter shibae (strain DSM 16493 / NCIMB 14021 / DFL 12)</name>
    <dbReference type="NCBI Taxonomy" id="398580"/>
    <lineage>
        <taxon>Bacteria</taxon>
        <taxon>Pseudomonadati</taxon>
        <taxon>Pseudomonadota</taxon>
        <taxon>Alphaproteobacteria</taxon>
        <taxon>Rhodobacterales</taxon>
        <taxon>Roseobacteraceae</taxon>
        <taxon>Dinoroseobacter</taxon>
    </lineage>
</organism>
<dbReference type="GO" id="GO:0003700">
    <property type="term" value="F:DNA-binding transcription factor activity"/>
    <property type="evidence" value="ECO:0007669"/>
    <property type="project" value="InterPro"/>
</dbReference>
<dbReference type="EMBL" id="CP000830">
    <property type="protein sequence ID" value="ABV94022.1"/>
    <property type="molecule type" value="Genomic_DNA"/>
</dbReference>
<dbReference type="OrthoDB" id="7723661at2"/>
<sequence>MIPLPKSTERPSVHPEIADITDALSFKVARLNAINDRAGSYHYKLNHNVTLNQWRILGLVSAFGPVPSREVRERLYMDKGQFSRIVNQLVDRGLIHTRPLASNASALALDLTSAGRKLHDVLIRFTAERNAVTASVLTASECETLLRLLDKVGDHAHALLMERQREG</sequence>
<dbReference type="GO" id="GO:0006950">
    <property type="term" value="P:response to stress"/>
    <property type="evidence" value="ECO:0007669"/>
    <property type="project" value="TreeGrafter"/>
</dbReference>
<dbReference type="PANTHER" id="PTHR33164">
    <property type="entry name" value="TRANSCRIPTIONAL REGULATOR, MARR FAMILY"/>
    <property type="match status" value="1"/>
</dbReference>